<comment type="subcellular location">
    <subcellularLocation>
        <location evidence="1">Cell membrane</location>
        <topology evidence="1">Multi-pass membrane protein</topology>
    </subcellularLocation>
</comment>
<dbReference type="AlphaFoldDB" id="A0A944M8E5"/>
<feature type="transmembrane region" description="Helical" evidence="6">
    <location>
        <begin position="36"/>
        <end position="59"/>
    </location>
</feature>
<evidence type="ECO:0000256" key="5">
    <source>
        <dbReference type="ARBA" id="ARBA00023136"/>
    </source>
</evidence>
<dbReference type="GO" id="GO:0005886">
    <property type="term" value="C:plasma membrane"/>
    <property type="evidence" value="ECO:0007669"/>
    <property type="project" value="UniProtKB-SubCell"/>
</dbReference>
<reference evidence="7 8" key="1">
    <citation type="submission" date="2021-05" db="EMBL/GenBank/DDBJ databases">
        <title>Genetic and Functional Diversity in Clade A Lucinid endosymbionts from the Bahamas.</title>
        <authorList>
            <person name="Giani N.M."/>
            <person name="Engel A.S."/>
            <person name="Campbell B.J."/>
        </authorList>
    </citation>
    <scope>NUCLEOTIDE SEQUENCE [LARGE SCALE GENOMIC DNA]</scope>
    <source>
        <strain evidence="7">LUC16012Gg_MoonRockCtena</strain>
    </source>
</reference>
<keyword evidence="3 6" id="KW-0812">Transmembrane</keyword>
<evidence type="ECO:0000313" key="8">
    <source>
        <dbReference type="Proteomes" id="UP000770889"/>
    </source>
</evidence>
<sequence>MAILLLVMAILCRSLAFVFAKYAALESIGAGVTGIIVNIFYFAEIMALGFQMLFWMLVLKRLRLNIAYPAMSSVYAINLGWAWYLFDEHVTMLHIVGCIIIMIGIVIASVSQEITPV</sequence>
<feature type="transmembrane region" description="Helical" evidence="6">
    <location>
        <begin position="92"/>
        <end position="111"/>
    </location>
</feature>
<dbReference type="PANTHER" id="PTHR30561:SF9">
    <property type="entry name" value="4-AMINO-4-DEOXY-L-ARABINOSE-PHOSPHOUNDECAPRENOL FLIPPASE SUBUNIT ARNF-RELATED"/>
    <property type="match status" value="1"/>
</dbReference>
<keyword evidence="5 6" id="KW-0472">Membrane</keyword>
<dbReference type="SUPFAM" id="SSF103481">
    <property type="entry name" value="Multidrug resistance efflux transporter EmrE"/>
    <property type="match status" value="1"/>
</dbReference>
<dbReference type="Proteomes" id="UP000770889">
    <property type="component" value="Unassembled WGS sequence"/>
</dbReference>
<proteinExistence type="predicted"/>
<feature type="transmembrane region" description="Helical" evidence="6">
    <location>
        <begin position="66"/>
        <end position="86"/>
    </location>
</feature>
<evidence type="ECO:0000313" key="7">
    <source>
        <dbReference type="EMBL" id="MBT2989876.1"/>
    </source>
</evidence>
<evidence type="ECO:0000256" key="1">
    <source>
        <dbReference type="ARBA" id="ARBA00004651"/>
    </source>
</evidence>
<dbReference type="Gene3D" id="1.10.3730.20">
    <property type="match status" value="1"/>
</dbReference>
<evidence type="ECO:0000256" key="4">
    <source>
        <dbReference type="ARBA" id="ARBA00022989"/>
    </source>
</evidence>
<dbReference type="GO" id="GO:0022857">
    <property type="term" value="F:transmembrane transporter activity"/>
    <property type="evidence" value="ECO:0007669"/>
    <property type="project" value="InterPro"/>
</dbReference>
<keyword evidence="2" id="KW-1003">Cell membrane</keyword>
<evidence type="ECO:0000256" key="6">
    <source>
        <dbReference type="SAM" id="Phobius"/>
    </source>
</evidence>
<gene>
    <name evidence="7" type="ORF">KME65_13055</name>
</gene>
<evidence type="ECO:0000256" key="2">
    <source>
        <dbReference type="ARBA" id="ARBA00022475"/>
    </source>
</evidence>
<evidence type="ECO:0008006" key="9">
    <source>
        <dbReference type="Google" id="ProtNLM"/>
    </source>
</evidence>
<dbReference type="EMBL" id="JAHHGM010000011">
    <property type="protein sequence ID" value="MBT2989876.1"/>
    <property type="molecule type" value="Genomic_DNA"/>
</dbReference>
<dbReference type="InterPro" id="IPR037185">
    <property type="entry name" value="EmrE-like"/>
</dbReference>
<comment type="caution">
    <text evidence="7">The sequence shown here is derived from an EMBL/GenBank/DDBJ whole genome shotgun (WGS) entry which is preliminary data.</text>
</comment>
<organism evidence="7 8">
    <name type="scientific">Candidatus Thiodiazotropha taylori</name>
    <dbReference type="NCBI Taxonomy" id="2792791"/>
    <lineage>
        <taxon>Bacteria</taxon>
        <taxon>Pseudomonadati</taxon>
        <taxon>Pseudomonadota</taxon>
        <taxon>Gammaproteobacteria</taxon>
        <taxon>Chromatiales</taxon>
        <taxon>Sedimenticolaceae</taxon>
        <taxon>Candidatus Thiodiazotropha</taxon>
    </lineage>
</organism>
<name>A0A944M8E5_9GAMM</name>
<accession>A0A944M8E5</accession>
<evidence type="ECO:0000256" key="3">
    <source>
        <dbReference type="ARBA" id="ARBA00022692"/>
    </source>
</evidence>
<protein>
    <recommendedName>
        <fullName evidence="9">EamA domain-containing protein</fullName>
    </recommendedName>
</protein>
<dbReference type="PANTHER" id="PTHR30561">
    <property type="entry name" value="SMR FAMILY PROTON-DEPENDENT DRUG EFFLUX TRANSPORTER SUGE"/>
    <property type="match status" value="1"/>
</dbReference>
<keyword evidence="4 6" id="KW-1133">Transmembrane helix</keyword>
<dbReference type="InterPro" id="IPR000390">
    <property type="entry name" value="Small_drug/metabolite_transptr"/>
</dbReference>